<keyword evidence="4" id="KW-1185">Reference proteome</keyword>
<gene>
    <name evidence="3" type="ORF">SAMN05192530_101223</name>
</gene>
<evidence type="ECO:0000259" key="2">
    <source>
        <dbReference type="Pfam" id="PF01266"/>
    </source>
</evidence>
<keyword evidence="1" id="KW-0560">Oxidoreductase</keyword>
<proteinExistence type="predicted"/>
<feature type="domain" description="FAD dependent oxidoreductase" evidence="2">
    <location>
        <begin position="4"/>
        <end position="312"/>
    </location>
</feature>
<dbReference type="STRING" id="1166073.SAMN05192530_101223"/>
<accession>A0A1H0CAX9</accession>
<dbReference type="InterPro" id="IPR006076">
    <property type="entry name" value="FAD-dep_OxRdtase"/>
</dbReference>
<dbReference type="SUPFAM" id="SSF51905">
    <property type="entry name" value="FAD/NAD(P)-binding domain"/>
    <property type="match status" value="1"/>
</dbReference>
<reference evidence="3 4" key="1">
    <citation type="submission" date="2016-10" db="EMBL/GenBank/DDBJ databases">
        <authorList>
            <person name="de Groot N.N."/>
        </authorList>
    </citation>
    <scope>NUCLEOTIDE SEQUENCE [LARGE SCALE GENOMIC DNA]</scope>
    <source>
        <strain evidence="4">L7-484,KACC 16230,DSM 25025</strain>
    </source>
</reference>
<evidence type="ECO:0000313" key="3">
    <source>
        <dbReference type="EMBL" id="SDN55038.1"/>
    </source>
</evidence>
<evidence type="ECO:0000256" key="1">
    <source>
        <dbReference type="ARBA" id="ARBA00023002"/>
    </source>
</evidence>
<dbReference type="InterPro" id="IPR036188">
    <property type="entry name" value="FAD/NAD-bd_sf"/>
</dbReference>
<dbReference type="Gene3D" id="3.50.50.60">
    <property type="entry name" value="FAD/NAD(P)-binding domain"/>
    <property type="match status" value="2"/>
</dbReference>
<dbReference type="Pfam" id="PF01266">
    <property type="entry name" value="DAO"/>
    <property type="match status" value="1"/>
</dbReference>
<evidence type="ECO:0000313" key="4">
    <source>
        <dbReference type="Proteomes" id="UP000198793"/>
    </source>
</evidence>
<sequence length="321" mass="34518">MMPVAILGAGVAGLTTAVRLAEAGREVVIHEATPRLGLRAASWLAGGMLAPRCEAETAGDAIVAPGLEGIGWWRRQTHVDQRGTLVLAAPRDGAELRRFASRTSGHETLDAEAIADLEPDLDGRFSRALFFPEEAHLDPRRALGDLARRLEELKATILYGSDAEPAAFRGEIVVDCRGRAAEARRLRGVRGEMLLVRCPDVALTRPVRLLHPRWPIYVVPRGDGLFMVGATTVESENDGPVTVRSTLELLSAVTTLHPAFAEGEILETGAARRPALPDNLPTATRRGSVVTFAGLYRHGFLLSPHVSAEAARLALEASEFA</sequence>
<protein>
    <submittedName>
        <fullName evidence="3">Glycine oxidase</fullName>
    </submittedName>
</protein>
<dbReference type="GO" id="GO:0016491">
    <property type="term" value="F:oxidoreductase activity"/>
    <property type="evidence" value="ECO:0007669"/>
    <property type="project" value="UniProtKB-KW"/>
</dbReference>
<dbReference type="AlphaFoldDB" id="A0A1H0CAX9"/>
<dbReference type="PANTHER" id="PTHR13847:SF289">
    <property type="entry name" value="GLYCINE OXIDASE"/>
    <property type="match status" value="1"/>
</dbReference>
<name>A0A1H0CAX9_9HYPH</name>
<dbReference type="PANTHER" id="PTHR13847">
    <property type="entry name" value="SARCOSINE DEHYDROGENASE-RELATED"/>
    <property type="match status" value="1"/>
</dbReference>
<dbReference type="Gene3D" id="3.30.9.10">
    <property type="entry name" value="D-Amino Acid Oxidase, subunit A, domain 2"/>
    <property type="match status" value="2"/>
</dbReference>
<dbReference type="Proteomes" id="UP000198793">
    <property type="component" value="Unassembled WGS sequence"/>
</dbReference>
<dbReference type="GO" id="GO:0005737">
    <property type="term" value="C:cytoplasm"/>
    <property type="evidence" value="ECO:0007669"/>
    <property type="project" value="TreeGrafter"/>
</dbReference>
<organism evidence="3 4">
    <name type="scientific">Aureimonas jatrophae</name>
    <dbReference type="NCBI Taxonomy" id="1166073"/>
    <lineage>
        <taxon>Bacteria</taxon>
        <taxon>Pseudomonadati</taxon>
        <taxon>Pseudomonadota</taxon>
        <taxon>Alphaproteobacteria</taxon>
        <taxon>Hyphomicrobiales</taxon>
        <taxon>Aurantimonadaceae</taxon>
        <taxon>Aureimonas</taxon>
    </lineage>
</organism>
<dbReference type="EMBL" id="FNIT01000001">
    <property type="protein sequence ID" value="SDN55038.1"/>
    <property type="molecule type" value="Genomic_DNA"/>
</dbReference>